<proteinExistence type="predicted"/>
<dbReference type="EMBL" id="CP065050">
    <property type="protein sequence ID" value="QPI56336.1"/>
    <property type="molecule type" value="Genomic_DNA"/>
</dbReference>
<name>A0ABX6W961_STRMQ</name>
<evidence type="ECO:0000256" key="1">
    <source>
        <dbReference type="SAM" id="Coils"/>
    </source>
</evidence>
<organism evidence="3 4">
    <name type="scientific">Streptomyces malaysiensis</name>
    <dbReference type="NCBI Taxonomy" id="92644"/>
    <lineage>
        <taxon>Bacteria</taxon>
        <taxon>Bacillati</taxon>
        <taxon>Actinomycetota</taxon>
        <taxon>Actinomycetes</taxon>
        <taxon>Kitasatosporales</taxon>
        <taxon>Streptomycetaceae</taxon>
        <taxon>Streptomyces</taxon>
        <taxon>Streptomyces violaceusniger group</taxon>
    </lineage>
</organism>
<protein>
    <submittedName>
        <fullName evidence="3">Uncharacterized protein</fullName>
    </submittedName>
</protein>
<gene>
    <name evidence="3" type="ORF">I1A49_16555</name>
</gene>
<accession>A0ABX6W961</accession>
<evidence type="ECO:0000313" key="4">
    <source>
        <dbReference type="Proteomes" id="UP000663421"/>
    </source>
</evidence>
<evidence type="ECO:0000256" key="2">
    <source>
        <dbReference type="SAM" id="MobiDB-lite"/>
    </source>
</evidence>
<feature type="compositionally biased region" description="Basic and acidic residues" evidence="2">
    <location>
        <begin position="239"/>
        <end position="252"/>
    </location>
</feature>
<keyword evidence="1" id="KW-0175">Coiled coil</keyword>
<sequence length="252" mass="29157">MELFGRVHVANETMAHAGREALTFMSRHRKPCSDDIVVRAFHPTTGASRSFLLFRAEAEELHVALGKWLAEGWAGFVDGAPGPGEGYKEQPPTTHPAEPWWAELERKREERTERERKHEEAFANTYASWTHEEMVQELRRLKRNAEVADTRAKRADEAMERERERVRALFGRLRATLAGKRTASVDDLNAAIKEEDWSREALNHNPHRRRLVSHHPASWPGIRPRNPQRTGRHHRHRRDERARVLCADGRDG</sequence>
<evidence type="ECO:0000313" key="3">
    <source>
        <dbReference type="EMBL" id="QPI56336.1"/>
    </source>
</evidence>
<reference evidence="3 4" key="1">
    <citation type="submission" date="2020-11" db="EMBL/GenBank/DDBJ databases">
        <title>Complete genome sequence unveiled secondary metabolic potentials in Streptomyces solisilvae HNM0141.</title>
        <authorList>
            <person name="Huang X."/>
        </authorList>
    </citation>
    <scope>NUCLEOTIDE SEQUENCE [LARGE SCALE GENOMIC DNA]</scope>
    <source>
        <strain evidence="3 4">HNM0141</strain>
    </source>
</reference>
<feature type="coiled-coil region" evidence="1">
    <location>
        <begin position="104"/>
        <end position="165"/>
    </location>
</feature>
<dbReference type="Proteomes" id="UP000663421">
    <property type="component" value="Chromosome"/>
</dbReference>
<keyword evidence="4" id="KW-1185">Reference proteome</keyword>
<feature type="region of interest" description="Disordered" evidence="2">
    <location>
        <begin position="211"/>
        <end position="252"/>
    </location>
</feature>